<dbReference type="AlphaFoldDB" id="A0A814IT68"/>
<dbReference type="Pfam" id="PF01652">
    <property type="entry name" value="IF4E"/>
    <property type="match status" value="1"/>
</dbReference>
<sequence length="280" mass="32273">MTDIETPPSSADTQTSAVENKESPSIDGVLSPSVATSPSSNITNSHPLESHYTFWYTHRPTTFRNKNLKPMWEEEGNRNGGKWILRLKKGLSSRLWELLILAVIGEQFQVGKEICGIVCSIRPQEDLISVWTKTANNQNVTQRIRETMKKVLSLPVDYMFDKTNKQFYFRSPNPFWCFVIPVLIVYLTLCAYWPDILPFHKLGYLGTFSSYLVLNHRLIVVLIFWAILACHIYESVLAANYSSKANLNRKSINLWSFQTFVLGYPSLRLVKCYLRDHKNK</sequence>
<evidence type="ECO:0000313" key="5">
    <source>
        <dbReference type="EMBL" id="CAF1025911.1"/>
    </source>
</evidence>
<evidence type="ECO:0000256" key="1">
    <source>
        <dbReference type="RuleBase" id="RU004374"/>
    </source>
</evidence>
<dbReference type="Proteomes" id="UP000677228">
    <property type="component" value="Unassembled WGS sequence"/>
</dbReference>
<keyword evidence="1" id="KW-0648">Protein biosynthesis</keyword>
<feature type="compositionally biased region" description="Polar residues" evidence="2">
    <location>
        <begin position="33"/>
        <end position="42"/>
    </location>
</feature>
<dbReference type="Proteomes" id="UP000663829">
    <property type="component" value="Unassembled WGS sequence"/>
</dbReference>
<evidence type="ECO:0000313" key="6">
    <source>
        <dbReference type="EMBL" id="CAF3696612.1"/>
    </source>
</evidence>
<reference evidence="5" key="1">
    <citation type="submission" date="2021-02" db="EMBL/GenBank/DDBJ databases">
        <authorList>
            <person name="Nowell W R."/>
        </authorList>
    </citation>
    <scope>NUCLEOTIDE SEQUENCE</scope>
</reference>
<dbReference type="Proteomes" id="UP000681722">
    <property type="component" value="Unassembled WGS sequence"/>
</dbReference>
<dbReference type="Pfam" id="PF14934">
    <property type="entry name" value="TMEM254"/>
    <property type="match status" value="1"/>
</dbReference>
<dbReference type="EMBL" id="CAJNOQ010003707">
    <property type="protein sequence ID" value="CAF1025911.1"/>
    <property type="molecule type" value="Genomic_DNA"/>
</dbReference>
<evidence type="ECO:0000313" key="7">
    <source>
        <dbReference type="EMBL" id="CAF3797060.1"/>
    </source>
</evidence>
<keyword evidence="3" id="KW-0812">Transmembrane</keyword>
<evidence type="ECO:0000313" key="8">
    <source>
        <dbReference type="Proteomes" id="UP000663829"/>
    </source>
</evidence>
<dbReference type="EMBL" id="CAJOBC010003707">
    <property type="protein sequence ID" value="CAF3797060.1"/>
    <property type="molecule type" value="Genomic_DNA"/>
</dbReference>
<feature type="compositionally biased region" description="Polar residues" evidence="2">
    <location>
        <begin position="7"/>
        <end position="18"/>
    </location>
</feature>
<dbReference type="GO" id="GO:0003743">
    <property type="term" value="F:translation initiation factor activity"/>
    <property type="evidence" value="ECO:0007669"/>
    <property type="project" value="UniProtKB-KW"/>
</dbReference>
<keyword evidence="1" id="KW-0396">Initiation factor</keyword>
<feature type="transmembrane region" description="Helical" evidence="3">
    <location>
        <begin position="175"/>
        <end position="194"/>
    </location>
</feature>
<dbReference type="Proteomes" id="UP000682733">
    <property type="component" value="Unassembled WGS sequence"/>
</dbReference>
<comment type="caution">
    <text evidence="5">The sequence shown here is derived from an EMBL/GenBank/DDBJ whole genome shotgun (WGS) entry which is preliminary data.</text>
</comment>
<dbReference type="GO" id="GO:0016281">
    <property type="term" value="C:eukaryotic translation initiation factor 4F complex"/>
    <property type="evidence" value="ECO:0007669"/>
    <property type="project" value="TreeGrafter"/>
</dbReference>
<evidence type="ECO:0000256" key="2">
    <source>
        <dbReference type="SAM" id="MobiDB-lite"/>
    </source>
</evidence>
<dbReference type="InterPro" id="IPR023398">
    <property type="entry name" value="TIF_eIF4e-like"/>
</dbReference>
<protein>
    <submittedName>
        <fullName evidence="5">Uncharacterized protein</fullName>
    </submittedName>
</protein>
<evidence type="ECO:0000313" key="4">
    <source>
        <dbReference type="EMBL" id="CAF0918832.1"/>
    </source>
</evidence>
<accession>A0A814IT68</accession>
<dbReference type="OrthoDB" id="590761at2759"/>
<evidence type="ECO:0000256" key="3">
    <source>
        <dbReference type="SAM" id="Phobius"/>
    </source>
</evidence>
<keyword evidence="3" id="KW-0472">Membrane</keyword>
<dbReference type="InterPro" id="IPR028110">
    <property type="entry name" value="TMEM254"/>
</dbReference>
<dbReference type="InterPro" id="IPR001040">
    <property type="entry name" value="TIF_eIF_4E"/>
</dbReference>
<keyword evidence="1" id="KW-0694">RNA-binding</keyword>
<dbReference type="PANTHER" id="PTHR11960">
    <property type="entry name" value="EUKARYOTIC TRANSLATION INITIATION FACTOR 4E RELATED"/>
    <property type="match status" value="1"/>
</dbReference>
<comment type="similarity">
    <text evidence="1">Belongs to the eukaryotic initiation factor 4E family.</text>
</comment>
<name>A0A814IT68_9BILA</name>
<feature type="transmembrane region" description="Helical" evidence="3">
    <location>
        <begin position="214"/>
        <end position="233"/>
    </location>
</feature>
<keyword evidence="8" id="KW-1185">Reference proteome</keyword>
<dbReference type="PANTHER" id="PTHR11960:SF18">
    <property type="entry name" value="EUKARYOTIC TRANSLATION INITIATION FACTOR 4E HOMOLOGOUS PROTEIN, ISOFORM B"/>
    <property type="match status" value="1"/>
</dbReference>
<organism evidence="5 8">
    <name type="scientific">Didymodactylos carnosus</name>
    <dbReference type="NCBI Taxonomy" id="1234261"/>
    <lineage>
        <taxon>Eukaryota</taxon>
        <taxon>Metazoa</taxon>
        <taxon>Spiralia</taxon>
        <taxon>Gnathifera</taxon>
        <taxon>Rotifera</taxon>
        <taxon>Eurotatoria</taxon>
        <taxon>Bdelloidea</taxon>
        <taxon>Philodinida</taxon>
        <taxon>Philodinidae</taxon>
        <taxon>Didymodactylos</taxon>
    </lineage>
</organism>
<feature type="region of interest" description="Disordered" evidence="2">
    <location>
        <begin position="1"/>
        <end position="42"/>
    </location>
</feature>
<dbReference type="GO" id="GO:0000340">
    <property type="term" value="F:RNA 7-methylguanosine cap binding"/>
    <property type="evidence" value="ECO:0007669"/>
    <property type="project" value="TreeGrafter"/>
</dbReference>
<proteinExistence type="inferred from homology"/>
<keyword evidence="3" id="KW-1133">Transmembrane helix</keyword>
<dbReference type="SUPFAM" id="SSF55418">
    <property type="entry name" value="eIF4e-like"/>
    <property type="match status" value="1"/>
</dbReference>
<dbReference type="EMBL" id="CAJNOK010003898">
    <property type="protein sequence ID" value="CAF0918832.1"/>
    <property type="molecule type" value="Genomic_DNA"/>
</dbReference>
<dbReference type="Gene3D" id="3.30.760.10">
    <property type="entry name" value="RNA Cap, Translation Initiation Factor Eif4e"/>
    <property type="match status" value="1"/>
</dbReference>
<gene>
    <name evidence="5" type="ORF">GPM918_LOCUS15027</name>
    <name evidence="4" type="ORF">OVA965_LOCUS10511</name>
    <name evidence="7" type="ORF">SRO942_LOCUS15027</name>
    <name evidence="6" type="ORF">TMI583_LOCUS10506</name>
</gene>
<dbReference type="EMBL" id="CAJOBA010003899">
    <property type="protein sequence ID" value="CAF3696612.1"/>
    <property type="molecule type" value="Genomic_DNA"/>
</dbReference>